<dbReference type="InterPro" id="IPR050902">
    <property type="entry name" value="ABC_Transporter_SBP"/>
</dbReference>
<protein>
    <submittedName>
        <fullName evidence="3">ABC transporter substrate-binding protein</fullName>
    </submittedName>
</protein>
<dbReference type="Proteomes" id="UP001525968">
    <property type="component" value="Unassembled WGS sequence"/>
</dbReference>
<dbReference type="PROSITE" id="PS50983">
    <property type="entry name" value="FE_B12_PBP"/>
    <property type="match status" value="1"/>
</dbReference>
<feature type="domain" description="Fe/B12 periplasmic-binding" evidence="2">
    <location>
        <begin position="25"/>
        <end position="274"/>
    </location>
</feature>
<dbReference type="RefSeq" id="WP_261499861.1">
    <property type="nucleotide sequence ID" value="NZ_JAODYH010000004.1"/>
</dbReference>
<evidence type="ECO:0000256" key="1">
    <source>
        <dbReference type="SAM" id="SignalP"/>
    </source>
</evidence>
<comment type="caution">
    <text evidence="3">The sequence shown here is derived from an EMBL/GenBank/DDBJ whole genome shotgun (WGS) entry which is preliminary data.</text>
</comment>
<dbReference type="PANTHER" id="PTHR30535:SF34">
    <property type="entry name" value="MOLYBDATE-BINDING PROTEIN MOLA"/>
    <property type="match status" value="1"/>
</dbReference>
<evidence type="ECO:0000313" key="3">
    <source>
        <dbReference type="EMBL" id="MCT9810739.1"/>
    </source>
</evidence>
<reference evidence="3 4" key="1">
    <citation type="submission" date="2022-09" db="EMBL/GenBank/DDBJ databases">
        <title>Draft genome of isolate Be4.</title>
        <authorList>
            <person name="Sanchez-Castro I."/>
            <person name="Martinez-Rodriguez P."/>
            <person name="Descostes M."/>
            <person name="Merroun M."/>
        </authorList>
    </citation>
    <scope>NUCLEOTIDE SEQUENCE [LARGE SCALE GENOMIC DNA]</scope>
    <source>
        <strain evidence="3 4">Be4</strain>
    </source>
</reference>
<sequence length="284" mass="30999">MPRLYWLLAAGLAASAVQAAEPLPRLMSTNICADVLALGLADPAQIVSLSRQSQDAQRFSLASQAKQFAANDASAEDVLHLKPQIVLASRRWSARYQASLFKRHDIQIVTVPFPTDWDGIFSSTKRMGKAMGREQAAKELLASIDQRLKQLQATPRPFNALYLRPNGGSAGAKTHVDAVLTAAGLHNHATALGLQGWGRIDLERILQNPPDVFITPSMVNDLAYARSALGRHPQMKKLLERIPVVALQQNDWGCSNWQLIEAAESMAAQVDALRIKPIGAELKS</sequence>
<keyword evidence="4" id="KW-1185">Reference proteome</keyword>
<proteinExistence type="predicted"/>
<evidence type="ECO:0000313" key="4">
    <source>
        <dbReference type="Proteomes" id="UP001525968"/>
    </source>
</evidence>
<dbReference type="InterPro" id="IPR002491">
    <property type="entry name" value="ABC_transptr_periplasmic_BD"/>
</dbReference>
<dbReference type="PANTHER" id="PTHR30535">
    <property type="entry name" value="VITAMIN B12-BINDING PROTEIN"/>
    <property type="match status" value="1"/>
</dbReference>
<dbReference type="Pfam" id="PF01497">
    <property type="entry name" value="Peripla_BP_2"/>
    <property type="match status" value="1"/>
</dbReference>
<organism evidence="3 4">
    <name type="scientific">Acidovorax bellezanensis</name>
    <dbReference type="NCBI Taxonomy" id="2976702"/>
    <lineage>
        <taxon>Bacteria</taxon>
        <taxon>Pseudomonadati</taxon>
        <taxon>Pseudomonadota</taxon>
        <taxon>Betaproteobacteria</taxon>
        <taxon>Burkholderiales</taxon>
        <taxon>Comamonadaceae</taxon>
        <taxon>Acidovorax</taxon>
    </lineage>
</organism>
<feature type="signal peptide" evidence="1">
    <location>
        <begin position="1"/>
        <end position="19"/>
    </location>
</feature>
<gene>
    <name evidence="3" type="ORF">N0K08_08840</name>
</gene>
<dbReference type="Gene3D" id="3.40.50.1980">
    <property type="entry name" value="Nitrogenase molybdenum iron protein domain"/>
    <property type="match status" value="2"/>
</dbReference>
<keyword evidence="1" id="KW-0732">Signal</keyword>
<name>A0ABT2PLM2_9BURK</name>
<dbReference type="SUPFAM" id="SSF53807">
    <property type="entry name" value="Helical backbone' metal receptor"/>
    <property type="match status" value="1"/>
</dbReference>
<accession>A0ABT2PLM2</accession>
<dbReference type="EMBL" id="JAODYH010000004">
    <property type="protein sequence ID" value="MCT9810739.1"/>
    <property type="molecule type" value="Genomic_DNA"/>
</dbReference>
<evidence type="ECO:0000259" key="2">
    <source>
        <dbReference type="PROSITE" id="PS50983"/>
    </source>
</evidence>
<feature type="chain" id="PRO_5047215304" evidence="1">
    <location>
        <begin position="20"/>
        <end position="284"/>
    </location>
</feature>